<dbReference type="AlphaFoldDB" id="A0A6J2TUS2"/>
<feature type="compositionally biased region" description="Basic and acidic residues" evidence="2">
    <location>
        <begin position="14"/>
        <end position="24"/>
    </location>
</feature>
<evidence type="ECO:0000313" key="5">
    <source>
        <dbReference type="RefSeq" id="XP_030379834.1"/>
    </source>
</evidence>
<gene>
    <name evidence="5" type="primary">LOC115628032</name>
</gene>
<dbReference type="OrthoDB" id="7859857at2759"/>
<dbReference type="GO" id="GO:0005509">
    <property type="term" value="F:calcium ion binding"/>
    <property type="evidence" value="ECO:0007669"/>
    <property type="project" value="InterPro"/>
</dbReference>
<keyword evidence="4" id="KW-1185">Reference proteome</keyword>
<feature type="compositionally biased region" description="Polar residues" evidence="2">
    <location>
        <begin position="245"/>
        <end position="258"/>
    </location>
</feature>
<name>A0A6J2TUS2_DROLE</name>
<dbReference type="GO" id="GO:0032036">
    <property type="term" value="F:myosin heavy chain binding"/>
    <property type="evidence" value="ECO:0007669"/>
    <property type="project" value="TreeGrafter"/>
</dbReference>
<feature type="compositionally biased region" description="Polar residues" evidence="2">
    <location>
        <begin position="90"/>
        <end position="101"/>
    </location>
</feature>
<accession>A0A6J2TUS2</accession>
<proteinExistence type="predicted"/>
<dbReference type="PROSITE" id="PS50222">
    <property type="entry name" value="EF_HAND_2"/>
    <property type="match status" value="1"/>
</dbReference>
<feature type="region of interest" description="Disordered" evidence="2">
    <location>
        <begin position="1"/>
        <end position="24"/>
    </location>
</feature>
<organism evidence="4 5">
    <name type="scientific">Drosophila lebanonensis</name>
    <name type="common">Fruit fly</name>
    <name type="synonym">Scaptodrosophila lebanonensis</name>
    <dbReference type="NCBI Taxonomy" id="7225"/>
    <lineage>
        <taxon>Eukaryota</taxon>
        <taxon>Metazoa</taxon>
        <taxon>Ecdysozoa</taxon>
        <taxon>Arthropoda</taxon>
        <taxon>Hexapoda</taxon>
        <taxon>Insecta</taxon>
        <taxon>Pterygota</taxon>
        <taxon>Neoptera</taxon>
        <taxon>Endopterygota</taxon>
        <taxon>Diptera</taxon>
        <taxon>Brachycera</taxon>
        <taxon>Muscomorpha</taxon>
        <taxon>Ephydroidea</taxon>
        <taxon>Drosophilidae</taxon>
        <taxon>Scaptodrosophila</taxon>
    </lineage>
</organism>
<reference evidence="5" key="1">
    <citation type="submission" date="2025-08" db="UniProtKB">
        <authorList>
            <consortium name="RefSeq"/>
        </authorList>
    </citation>
    <scope>IDENTIFICATION</scope>
    <source>
        <strain evidence="5">11010-0011.00</strain>
        <tissue evidence="5">Whole body</tissue>
    </source>
</reference>
<dbReference type="InterPro" id="IPR011992">
    <property type="entry name" value="EF-hand-dom_pair"/>
</dbReference>
<dbReference type="SUPFAM" id="SSF47473">
    <property type="entry name" value="EF-hand"/>
    <property type="match status" value="2"/>
</dbReference>
<protein>
    <submittedName>
        <fullName evidence="5">Uncharacterized protein LOC115628032</fullName>
    </submittedName>
</protein>
<evidence type="ECO:0000259" key="3">
    <source>
        <dbReference type="PROSITE" id="PS50222"/>
    </source>
</evidence>
<evidence type="ECO:0000256" key="1">
    <source>
        <dbReference type="ARBA" id="ARBA00022737"/>
    </source>
</evidence>
<feature type="domain" description="EF-hand" evidence="3">
    <location>
        <begin position="282"/>
        <end position="317"/>
    </location>
</feature>
<feature type="compositionally biased region" description="Basic residues" evidence="2">
    <location>
        <begin position="1"/>
        <end position="13"/>
    </location>
</feature>
<dbReference type="PANTHER" id="PTHR23048">
    <property type="entry name" value="MYOSIN LIGHT CHAIN 1, 3"/>
    <property type="match status" value="1"/>
</dbReference>
<evidence type="ECO:0000313" key="4">
    <source>
        <dbReference type="Proteomes" id="UP000504634"/>
    </source>
</evidence>
<dbReference type="Gene3D" id="1.10.238.10">
    <property type="entry name" value="EF-hand"/>
    <property type="match status" value="2"/>
</dbReference>
<dbReference type="RefSeq" id="XP_030379834.1">
    <property type="nucleotide sequence ID" value="XM_030523974.1"/>
</dbReference>
<feature type="compositionally biased region" description="Basic and acidic residues" evidence="2">
    <location>
        <begin position="103"/>
        <end position="112"/>
    </location>
</feature>
<feature type="region of interest" description="Disordered" evidence="2">
    <location>
        <begin position="216"/>
        <end position="260"/>
    </location>
</feature>
<dbReference type="FunFam" id="1.10.238.10:FF:000003">
    <property type="entry name" value="Calmodulin A"/>
    <property type="match status" value="1"/>
</dbReference>
<evidence type="ECO:0000256" key="2">
    <source>
        <dbReference type="SAM" id="MobiDB-lite"/>
    </source>
</evidence>
<sequence>MNRQAKKHSPHQKSKPELMRKPAVEVKQKLTLETKARPVQEMKQKNVQELNQKVLRELKQKSILEMKQRPTPDVIVKEIKMGPPQRSRQRTTLEIKQTSMQDLKPKQGPERKPKQRTAQQSKRKVMPEPQLKAEIKIKQEAKQNVVPRQEQAHKDLKQKKPFPNLQQKPGDSLMEELKQKQAARLAQQLQRRQSEKIVKQEEEAVRQVVERPVMQQEKPVKQMRGSMKQEEVLVKPKPNQKPKISLQSKPSLKQQLASPRTKKRTFVFGSFRKRKELIAMLPHVARLRHTFQLYDGDGCGRIDINDVPECLRAMGLDPTESMLNTSLEAIDDRISKNGQERVTFELVLIVYCALANLNEQQDPEEMLKGLRACDGTGLGVLPYAEMRRMLTTMGERLDDKEVAILLDSATDAKGNVNYKALVRAMYKKDGDLDKKLQQAQIYLDALGRNALDLDMQRRDDFIEELRHWDAARTGFINFKHLLEVLNRSGDTFSPQELHVLTKEMVNQQGLVNYGLFLRTIMNE</sequence>
<feature type="compositionally biased region" description="Basic and acidic residues" evidence="2">
    <location>
        <begin position="131"/>
        <end position="141"/>
    </location>
</feature>
<feature type="compositionally biased region" description="Basic and acidic residues" evidence="2">
    <location>
        <begin position="61"/>
        <end position="80"/>
    </location>
</feature>
<feature type="region of interest" description="Disordered" evidence="2">
    <location>
        <begin position="61"/>
        <end position="169"/>
    </location>
</feature>
<dbReference type="InterPro" id="IPR050230">
    <property type="entry name" value="CALM/Myosin/TropC-like"/>
</dbReference>
<dbReference type="GO" id="GO:0016460">
    <property type="term" value="C:myosin II complex"/>
    <property type="evidence" value="ECO:0007669"/>
    <property type="project" value="TreeGrafter"/>
</dbReference>
<dbReference type="PANTHER" id="PTHR23048:SF49">
    <property type="entry name" value="FI08416P-RELATED"/>
    <property type="match status" value="1"/>
</dbReference>
<dbReference type="GeneID" id="115628032"/>
<keyword evidence="1" id="KW-0677">Repeat</keyword>
<dbReference type="InterPro" id="IPR002048">
    <property type="entry name" value="EF_hand_dom"/>
</dbReference>
<dbReference type="Proteomes" id="UP000504634">
    <property type="component" value="Unplaced"/>
</dbReference>